<comment type="caution">
    <text evidence="2">The sequence shown here is derived from an EMBL/GenBank/DDBJ whole genome shotgun (WGS) entry which is preliminary data.</text>
</comment>
<proteinExistence type="predicted"/>
<accession>A0ABU3R286</accession>
<dbReference type="Proteomes" id="UP001257914">
    <property type="component" value="Unassembled WGS sequence"/>
</dbReference>
<feature type="signal peptide" evidence="1">
    <location>
        <begin position="1"/>
        <end position="18"/>
    </location>
</feature>
<sequence>MKLLLPLILLFTTLSIKAESNTYAFFDNALTLSLPSDLNLMTEQELTKYYSGQKLPPSSAFANNDNSVTLTLTQYPMQADKKSMRKIQNALSGMLRKAHENAKWKKDKVINEFGTKVAIFEYEIETIGQYHYYLTYALPIKNQLTMLTFLTTEKNIKPNG</sequence>
<evidence type="ECO:0000313" key="3">
    <source>
        <dbReference type="Proteomes" id="UP001257914"/>
    </source>
</evidence>
<name>A0ABU3R286_9GAMM</name>
<gene>
    <name evidence="2" type="ORF">RT723_12425</name>
</gene>
<evidence type="ECO:0008006" key="4">
    <source>
        <dbReference type="Google" id="ProtNLM"/>
    </source>
</evidence>
<dbReference type="EMBL" id="JAWCUA010000010">
    <property type="protein sequence ID" value="MDU0113788.1"/>
    <property type="molecule type" value="Genomic_DNA"/>
</dbReference>
<keyword evidence="1" id="KW-0732">Signal</keyword>
<evidence type="ECO:0000256" key="1">
    <source>
        <dbReference type="SAM" id="SignalP"/>
    </source>
</evidence>
<organism evidence="2 3">
    <name type="scientific">Psychrosphaera aquimarina</name>
    <dbReference type="NCBI Taxonomy" id="2044854"/>
    <lineage>
        <taxon>Bacteria</taxon>
        <taxon>Pseudomonadati</taxon>
        <taxon>Pseudomonadota</taxon>
        <taxon>Gammaproteobacteria</taxon>
        <taxon>Alteromonadales</taxon>
        <taxon>Pseudoalteromonadaceae</taxon>
        <taxon>Psychrosphaera</taxon>
    </lineage>
</organism>
<feature type="chain" id="PRO_5047455135" description="DUF1795 domain-containing protein" evidence="1">
    <location>
        <begin position="19"/>
        <end position="160"/>
    </location>
</feature>
<dbReference type="RefSeq" id="WP_315947392.1">
    <property type="nucleotide sequence ID" value="NZ_JAWCUA010000010.1"/>
</dbReference>
<reference evidence="2 3" key="1">
    <citation type="submission" date="2023-10" db="EMBL/GenBank/DDBJ databases">
        <title>Psychrosphaera aquimaarina strain SW33 isolated from seawater.</title>
        <authorList>
            <person name="Bayburt H."/>
            <person name="Kim J.M."/>
            <person name="Choi B.J."/>
            <person name="Jeon C.O."/>
        </authorList>
    </citation>
    <scope>NUCLEOTIDE SEQUENCE [LARGE SCALE GENOMIC DNA]</scope>
    <source>
        <strain evidence="2 3">KCTC 52743</strain>
    </source>
</reference>
<evidence type="ECO:0000313" key="2">
    <source>
        <dbReference type="EMBL" id="MDU0113788.1"/>
    </source>
</evidence>
<protein>
    <recommendedName>
        <fullName evidence="4">DUF1795 domain-containing protein</fullName>
    </recommendedName>
</protein>
<keyword evidence="3" id="KW-1185">Reference proteome</keyword>